<dbReference type="Proteomes" id="UP000800038">
    <property type="component" value="Unassembled WGS sequence"/>
</dbReference>
<organism evidence="6 7">
    <name type="scientific">Clathrospora elynae</name>
    <dbReference type="NCBI Taxonomy" id="706981"/>
    <lineage>
        <taxon>Eukaryota</taxon>
        <taxon>Fungi</taxon>
        <taxon>Dikarya</taxon>
        <taxon>Ascomycota</taxon>
        <taxon>Pezizomycotina</taxon>
        <taxon>Dothideomycetes</taxon>
        <taxon>Pleosporomycetidae</taxon>
        <taxon>Pleosporales</taxon>
        <taxon>Diademaceae</taxon>
        <taxon>Clathrospora</taxon>
    </lineage>
</organism>
<dbReference type="PANTHER" id="PTHR23023">
    <property type="entry name" value="DIMETHYLANILINE MONOOXYGENASE"/>
    <property type="match status" value="1"/>
</dbReference>
<evidence type="ECO:0000256" key="3">
    <source>
        <dbReference type="ARBA" id="ARBA00022827"/>
    </source>
</evidence>
<keyword evidence="3" id="KW-0274">FAD</keyword>
<protein>
    <recommendedName>
        <fullName evidence="5">DUF6314 domain-containing protein</fullName>
    </recommendedName>
</protein>
<dbReference type="Pfam" id="PF00743">
    <property type="entry name" value="FMO-like"/>
    <property type="match status" value="1"/>
</dbReference>
<keyword evidence="7" id="KW-1185">Reference proteome</keyword>
<dbReference type="SUPFAM" id="SSF51905">
    <property type="entry name" value="FAD/NAD(P)-binding domain"/>
    <property type="match status" value="1"/>
</dbReference>
<evidence type="ECO:0000256" key="1">
    <source>
        <dbReference type="ARBA" id="ARBA00009183"/>
    </source>
</evidence>
<dbReference type="PRINTS" id="PR00411">
    <property type="entry name" value="PNDRDTASEI"/>
</dbReference>
<keyword evidence="2" id="KW-0285">Flavoprotein</keyword>
<dbReference type="Gene3D" id="3.50.50.60">
    <property type="entry name" value="FAD/NAD(P)-binding domain"/>
    <property type="match status" value="1"/>
</dbReference>
<dbReference type="OrthoDB" id="66881at2759"/>
<evidence type="ECO:0000313" key="7">
    <source>
        <dbReference type="Proteomes" id="UP000800038"/>
    </source>
</evidence>
<evidence type="ECO:0000256" key="4">
    <source>
        <dbReference type="ARBA" id="ARBA00023002"/>
    </source>
</evidence>
<dbReference type="PRINTS" id="PR00368">
    <property type="entry name" value="FADPNR"/>
</dbReference>
<dbReference type="InterPro" id="IPR036188">
    <property type="entry name" value="FAD/NAD-bd_sf"/>
</dbReference>
<dbReference type="GO" id="GO:0050661">
    <property type="term" value="F:NADP binding"/>
    <property type="evidence" value="ECO:0007669"/>
    <property type="project" value="InterPro"/>
</dbReference>
<sequence length="755" mass="84144">MATPAQAKSVLIVGAGPSGLIAANTLKKYGYIVSVWEAGDHVGGMWAAEQGESGDKCSPDMKTNLSRFTVAFSDLSWSSVDLSDSVSGFTPADPPIFPKAWQVGHYLKAYAEKFGIDRNISTHRRVVNARPEEDGTWKVYSSDNGSSLIDVSTFDRLIVASGFFDKPAKSFSLSPQKDLANIQHSSRFRELSALAGSAGKVVVIGGGISGSEAAAQAAFQISNARNSPSKTKPTHAKSKVYHIINRPFYCLPRHLPQDPQSPEGDYNLAPKFLPLDLILYNLSRRGDGEISAVISTVPPEKAKKGHEFLRSVLGGDQSDIGSPELVYKDSQTQYPAYTGITDTYTEFVRSGIIVPVQGWVEEVKQQANKNLLDISLKQKEPWYDAADKETTGTSTIHDVVAIIEATGYQNDLDYLDPTVRDEDHLDEDTTCPRIPFLLTRGSVLATGIPTIGFVGFYEGPYWGVMEMQARFLAETWAKHEPTEPGYLPEHEIYQHDVTKRMRQAMINKSLQVPQFWMTDYVGLMEEFARNAGVRRDDSAFGGKSGPAFPSRYHGNGTYIEAEHVVQEVANVIKGSNEEARFVAAAVFRGMQGIWNIHRIIKSRTNTPGGTFSGTAHFHPRAPTDPTIYAAEYLYIEEGTFTLDTGVFFQAKRRYVYRYNETVDNISAWFVKEDDESTDALFNTWAFYEPDDKEHGWMAQGSHWCDPDTYNNTCEFRFRGASIEKFGITYEVEGPNKDYSHESWYERPKAEYRAGV</sequence>
<evidence type="ECO:0000256" key="2">
    <source>
        <dbReference type="ARBA" id="ARBA00022630"/>
    </source>
</evidence>
<comment type="similarity">
    <text evidence="1">Belongs to the FMO family.</text>
</comment>
<evidence type="ECO:0000313" key="6">
    <source>
        <dbReference type="EMBL" id="KAF1935705.1"/>
    </source>
</evidence>
<name>A0A6A5S505_9PLEO</name>
<dbReference type="InterPro" id="IPR050346">
    <property type="entry name" value="FMO-like"/>
</dbReference>
<dbReference type="InterPro" id="IPR020946">
    <property type="entry name" value="Flavin_mOase-like"/>
</dbReference>
<proteinExistence type="inferred from homology"/>
<dbReference type="GO" id="GO:0004499">
    <property type="term" value="F:N,N-dimethylaniline monooxygenase activity"/>
    <property type="evidence" value="ECO:0007669"/>
    <property type="project" value="InterPro"/>
</dbReference>
<dbReference type="AlphaFoldDB" id="A0A6A5S505"/>
<dbReference type="InterPro" id="IPR045632">
    <property type="entry name" value="DUF6314"/>
</dbReference>
<reference evidence="6" key="1">
    <citation type="journal article" date="2020" name="Stud. Mycol.">
        <title>101 Dothideomycetes genomes: a test case for predicting lifestyles and emergence of pathogens.</title>
        <authorList>
            <person name="Haridas S."/>
            <person name="Albert R."/>
            <person name="Binder M."/>
            <person name="Bloem J."/>
            <person name="Labutti K."/>
            <person name="Salamov A."/>
            <person name="Andreopoulos B."/>
            <person name="Baker S."/>
            <person name="Barry K."/>
            <person name="Bills G."/>
            <person name="Bluhm B."/>
            <person name="Cannon C."/>
            <person name="Castanera R."/>
            <person name="Culley D."/>
            <person name="Daum C."/>
            <person name="Ezra D."/>
            <person name="Gonzalez J."/>
            <person name="Henrissat B."/>
            <person name="Kuo A."/>
            <person name="Liang C."/>
            <person name="Lipzen A."/>
            <person name="Lutzoni F."/>
            <person name="Magnuson J."/>
            <person name="Mondo S."/>
            <person name="Nolan M."/>
            <person name="Ohm R."/>
            <person name="Pangilinan J."/>
            <person name="Park H.-J."/>
            <person name="Ramirez L."/>
            <person name="Alfaro M."/>
            <person name="Sun H."/>
            <person name="Tritt A."/>
            <person name="Yoshinaga Y."/>
            <person name="Zwiers L.-H."/>
            <person name="Turgeon B."/>
            <person name="Goodwin S."/>
            <person name="Spatafora J."/>
            <person name="Crous P."/>
            <person name="Grigoriev I."/>
        </authorList>
    </citation>
    <scope>NUCLEOTIDE SEQUENCE</scope>
    <source>
        <strain evidence="6">CBS 161.51</strain>
    </source>
</reference>
<feature type="domain" description="DUF6314" evidence="5">
    <location>
        <begin position="590"/>
        <end position="746"/>
    </location>
</feature>
<dbReference type="Pfam" id="PF19834">
    <property type="entry name" value="DUF6314"/>
    <property type="match status" value="1"/>
</dbReference>
<dbReference type="EMBL" id="ML976242">
    <property type="protein sequence ID" value="KAF1935705.1"/>
    <property type="molecule type" value="Genomic_DNA"/>
</dbReference>
<gene>
    <name evidence="6" type="ORF">EJ02DRAFT_360916</name>
</gene>
<dbReference type="GO" id="GO:0050660">
    <property type="term" value="F:flavin adenine dinucleotide binding"/>
    <property type="evidence" value="ECO:0007669"/>
    <property type="project" value="InterPro"/>
</dbReference>
<keyword evidence="4" id="KW-0560">Oxidoreductase</keyword>
<accession>A0A6A5S505</accession>
<evidence type="ECO:0000259" key="5">
    <source>
        <dbReference type="Pfam" id="PF19834"/>
    </source>
</evidence>